<keyword evidence="4 9" id="KW-0227">DNA damage</keyword>
<evidence type="ECO:0000256" key="4">
    <source>
        <dbReference type="ARBA" id="ARBA00022763"/>
    </source>
</evidence>
<dbReference type="GO" id="GO:0045027">
    <property type="term" value="F:DNA end binding"/>
    <property type="evidence" value="ECO:0007669"/>
    <property type="project" value="UniProtKB-UniRule"/>
</dbReference>
<name>A0A510E6G9_9CREN</name>
<dbReference type="PANTHER" id="PTHR30337:SF0">
    <property type="entry name" value="NUCLEASE SBCCD SUBUNIT D"/>
    <property type="match status" value="1"/>
</dbReference>
<feature type="binding site" evidence="9">
    <location>
        <position position="10"/>
    </location>
    <ligand>
        <name>Mn(2+)</name>
        <dbReference type="ChEBI" id="CHEBI:29035"/>
        <label>1</label>
    </ligand>
</feature>
<evidence type="ECO:0000256" key="9">
    <source>
        <dbReference type="HAMAP-Rule" id="MF_02044"/>
    </source>
</evidence>
<evidence type="ECO:0000313" key="13">
    <source>
        <dbReference type="Proteomes" id="UP000322983"/>
    </source>
</evidence>
<dbReference type="InterPro" id="IPR004843">
    <property type="entry name" value="Calcineurin-like_PHP"/>
</dbReference>
<keyword evidence="6 9" id="KW-0269">Exonuclease</keyword>
<comment type="subunit">
    <text evidence="9">Homodimer. Forms a heterotetramer composed of two Mre11 subunits and two Rad50 subunits.</text>
</comment>
<dbReference type="GO" id="GO:0000403">
    <property type="term" value="F:Y-form DNA binding"/>
    <property type="evidence" value="ECO:0007669"/>
    <property type="project" value="UniProtKB-UniRule"/>
</dbReference>
<organism evidence="12 14">
    <name type="scientific">Sulfuracidifex tepidarius</name>
    <dbReference type="NCBI Taxonomy" id="1294262"/>
    <lineage>
        <taxon>Archaea</taxon>
        <taxon>Thermoproteota</taxon>
        <taxon>Thermoprotei</taxon>
        <taxon>Sulfolobales</taxon>
        <taxon>Sulfolobaceae</taxon>
        <taxon>Sulfuracidifex</taxon>
    </lineage>
</organism>
<comment type="cofactor">
    <cofactor evidence="9">
        <name>Mn(2+)</name>
        <dbReference type="ChEBI" id="CHEBI:29035"/>
    </cofactor>
    <text evidence="9">Binds 2 manganese ions per subunit.</text>
</comment>
<evidence type="ECO:0000256" key="5">
    <source>
        <dbReference type="ARBA" id="ARBA00022801"/>
    </source>
</evidence>
<dbReference type="EMBL" id="AP018930">
    <property type="protein sequence ID" value="BBG28141.1"/>
    <property type="molecule type" value="Genomic_DNA"/>
</dbReference>
<dbReference type="InterPro" id="IPR029052">
    <property type="entry name" value="Metallo-depent_PP-like"/>
</dbReference>
<dbReference type="AlphaFoldDB" id="A0A510E6G9"/>
<keyword evidence="2 9" id="KW-0479">Metal-binding</keyword>
<comment type="similarity">
    <text evidence="9">Belongs to the MRE11/RAD32 family.</text>
</comment>
<reference evidence="14" key="1">
    <citation type="submission" date="2018-09" db="EMBL/GenBank/DDBJ databases">
        <title>Complete Genome Sequencing of Sulfolobus sp. JCM 16834.</title>
        <authorList>
            <person name="Kato S."/>
            <person name="Itoh T."/>
            <person name="Ohkuma M."/>
        </authorList>
    </citation>
    <scope>NUCLEOTIDE SEQUENCE [LARGE SCALE GENOMIC DNA]</scope>
    <source>
        <strain evidence="14">IC-007</strain>
    </source>
</reference>
<dbReference type="HAMAP" id="MF_02044">
    <property type="entry name" value="Mre11"/>
    <property type="match status" value="1"/>
</dbReference>
<feature type="binding site" evidence="9">
    <location>
        <position position="49"/>
    </location>
    <ligand>
        <name>Mn(2+)</name>
        <dbReference type="ChEBI" id="CHEBI:29035"/>
        <label>1</label>
    </ligand>
</feature>
<evidence type="ECO:0000256" key="6">
    <source>
        <dbReference type="ARBA" id="ARBA00022839"/>
    </source>
</evidence>
<dbReference type="Gene3D" id="3.60.21.10">
    <property type="match status" value="1"/>
</dbReference>
<feature type="binding site" evidence="9">
    <location>
        <position position="84"/>
    </location>
    <ligand>
        <name>Mn(2+)</name>
        <dbReference type="ChEBI" id="CHEBI:29035"/>
        <label>2</label>
    </ligand>
</feature>
<keyword evidence="13" id="KW-1185">Reference proteome</keyword>
<dbReference type="GeneID" id="41718966"/>
<dbReference type="EC" id="3.1.-.-" evidence="9"/>
<dbReference type="STRING" id="1294262.GCA_001316085_02598"/>
<evidence type="ECO:0000256" key="2">
    <source>
        <dbReference type="ARBA" id="ARBA00022723"/>
    </source>
</evidence>
<dbReference type="GO" id="GO:0030145">
    <property type="term" value="F:manganese ion binding"/>
    <property type="evidence" value="ECO:0007669"/>
    <property type="project" value="UniProtKB-UniRule"/>
</dbReference>
<dbReference type="Pfam" id="PF00149">
    <property type="entry name" value="Metallophos"/>
    <property type="match status" value="1"/>
</dbReference>
<feature type="binding site" evidence="9">
    <location>
        <position position="158"/>
    </location>
    <ligand>
        <name>Mn(2+)</name>
        <dbReference type="ChEBI" id="CHEBI:29035"/>
        <label>2</label>
    </ligand>
</feature>
<dbReference type="NCBIfam" id="NF041031">
    <property type="entry name" value="Mre11_Sulfo"/>
    <property type="match status" value="1"/>
</dbReference>
<keyword evidence="7 9" id="KW-0234">DNA repair</keyword>
<evidence type="ECO:0000256" key="7">
    <source>
        <dbReference type="ARBA" id="ARBA00023204"/>
    </source>
</evidence>
<dbReference type="CDD" id="cd00840">
    <property type="entry name" value="MPP_Mre11_N"/>
    <property type="match status" value="1"/>
</dbReference>
<dbReference type="InterPro" id="IPR032885">
    <property type="entry name" value="Mre11_archaea-type"/>
</dbReference>
<protein>
    <recommendedName>
        <fullName evidence="9">DNA double-strand break repair protein Mre11</fullName>
        <ecNumber evidence="9">3.1.-.-</ecNumber>
    </recommendedName>
</protein>
<comment type="activity regulation">
    <text evidence="9">Nuclease activity is regulated by Rad50.</text>
</comment>
<comment type="function">
    <text evidence="9">Part of the Rad50/Mre11 complex, which is involved in the early steps of DNA double-strand break (DSB) repair. The complex may facilitate opening of the processed DNA ends to aid in the recruitment of HerA and NurA. Mre11 binds to DSB ends and has both double-stranded 3'-5' exonuclease activity and single-stranded endonuclease activity.</text>
</comment>
<evidence type="ECO:0000313" key="14">
    <source>
        <dbReference type="Proteomes" id="UP000325030"/>
    </source>
</evidence>
<dbReference type="Proteomes" id="UP000322983">
    <property type="component" value="Chromosome"/>
</dbReference>
<keyword evidence="3 9" id="KW-0255">Endonuclease</keyword>
<evidence type="ECO:0000256" key="1">
    <source>
        <dbReference type="ARBA" id="ARBA00022722"/>
    </source>
</evidence>
<dbReference type="KEGG" id="step:IC006_2682"/>
<feature type="binding site" evidence="9">
    <location>
        <position position="189"/>
    </location>
    <ligand>
        <name>Mn(2+)</name>
        <dbReference type="ChEBI" id="CHEBI:29035"/>
        <label>2</label>
    </ligand>
</feature>
<accession>A0A510DYT6</accession>
<keyword evidence="5 9" id="KW-0378">Hydrolase</keyword>
<dbReference type="GO" id="GO:0004519">
    <property type="term" value="F:endonuclease activity"/>
    <property type="evidence" value="ECO:0007669"/>
    <property type="project" value="UniProtKB-UniRule"/>
</dbReference>
<sequence length="378" mass="42985">MLLLHISDTHLGKRQYGLDERETDIYDTFSSLIDEAIKDHVKAVIHTGDLFDVPNPPNNALYHAMKEIMRLRQAGIEFLSIPGDHDTPKRAGEKYPQKILEIAGLRLLNDASIDLEDGGTKVRIFGVKHKPSLLSEQLKDQLRETKPTPGFKNVIMMHQGIREVLPFAYSWQISQGDIPLGFDYYALGHFHTRMLQKFSNGQLGVAGSPDIIREEEIEGYKKNGKGAFLVDLSSGETTVQRINIDIRPQEIVSINSASYKQEIDNLVQEIPVKYKKKPIIHIEINGNPSKYALEYMTKLQEVVLHYRITKYNTEQDQSKGPTMPSNSTVDELIRKFFEGKGYSKQEIDIILEMIKNTDNEASVKESLQKISMGDRNEN</sequence>
<keyword evidence="8 9" id="KW-0464">Manganese</keyword>
<proteinExistence type="inferred from homology"/>
<evidence type="ECO:0000313" key="12">
    <source>
        <dbReference type="EMBL" id="BBG28141.1"/>
    </source>
</evidence>
<dbReference type="EMBL" id="AP018929">
    <property type="protein sequence ID" value="BBG25347.1"/>
    <property type="molecule type" value="Genomic_DNA"/>
</dbReference>
<accession>A0A510E6G9</accession>
<feature type="binding site" evidence="9">
    <location>
        <position position="8"/>
    </location>
    <ligand>
        <name>Mn(2+)</name>
        <dbReference type="ChEBI" id="CHEBI:29035"/>
        <label>1</label>
    </ligand>
</feature>
<dbReference type="InterPro" id="IPR041796">
    <property type="entry name" value="Mre11_N"/>
</dbReference>
<dbReference type="Proteomes" id="UP000325030">
    <property type="component" value="Chromosome"/>
</dbReference>
<feature type="binding site" evidence="9">
    <location>
        <position position="191"/>
    </location>
    <ligand>
        <name>Mn(2+)</name>
        <dbReference type="ChEBI" id="CHEBI:29035"/>
        <label>1</label>
    </ligand>
</feature>
<gene>
    <name evidence="9" type="primary">mre11</name>
    <name evidence="11" type="ORF">IC006_2682</name>
    <name evidence="12" type="ORF">IC007_2696</name>
</gene>
<reference evidence="12 13" key="2">
    <citation type="journal article" date="2020" name="Int. J. Syst. Evol. Microbiol.">
        <title>Sulfuracidifex tepidarius gen. nov., sp. nov. and transfer of Sulfolobus metallicus Huber and Stetter 1992 to the genus Sulfuracidifex as Sulfuracidifex metallicus comb. nov.</title>
        <authorList>
            <person name="Itoh T."/>
            <person name="Miura T."/>
            <person name="Sakai H.D."/>
            <person name="Kato S."/>
            <person name="Ohkuma M."/>
            <person name="Takashina T."/>
        </authorList>
    </citation>
    <scope>NUCLEOTIDE SEQUENCE</scope>
    <source>
        <strain evidence="11 13">IC-006</strain>
        <strain evidence="12">IC-007</strain>
    </source>
</reference>
<dbReference type="PANTHER" id="PTHR30337">
    <property type="entry name" value="COMPONENT OF ATP-DEPENDENT DSDNA EXONUCLEASE"/>
    <property type="match status" value="1"/>
</dbReference>
<evidence type="ECO:0000259" key="10">
    <source>
        <dbReference type="Pfam" id="PF00149"/>
    </source>
</evidence>
<evidence type="ECO:0000256" key="3">
    <source>
        <dbReference type="ARBA" id="ARBA00022759"/>
    </source>
</evidence>
<evidence type="ECO:0000256" key="8">
    <source>
        <dbReference type="ARBA" id="ARBA00023211"/>
    </source>
</evidence>
<dbReference type="InterPro" id="IPR050535">
    <property type="entry name" value="DNA_Repair-Maintenance_Comp"/>
</dbReference>
<dbReference type="SUPFAM" id="SSF56300">
    <property type="entry name" value="Metallo-dependent phosphatases"/>
    <property type="match status" value="1"/>
</dbReference>
<dbReference type="GO" id="GO:0008408">
    <property type="term" value="F:3'-5' exonuclease activity"/>
    <property type="evidence" value="ECO:0007669"/>
    <property type="project" value="UniProtKB-UniRule"/>
</dbReference>
<dbReference type="OrthoDB" id="11638at2157"/>
<dbReference type="InterPro" id="IPR053459">
    <property type="entry name" value="DSB_Repair_Mre11/Rad50"/>
</dbReference>
<evidence type="ECO:0000313" key="11">
    <source>
        <dbReference type="EMBL" id="BBG25347.1"/>
    </source>
</evidence>
<feature type="active site" description="Proton donor" evidence="9">
    <location>
        <position position="85"/>
    </location>
</feature>
<keyword evidence="1 9" id="KW-0540">Nuclease</keyword>
<feature type="binding site" evidence="9">
    <location>
        <position position="49"/>
    </location>
    <ligand>
        <name>Mn(2+)</name>
        <dbReference type="ChEBI" id="CHEBI:29035"/>
        <label>2</label>
    </ligand>
</feature>
<dbReference type="RefSeq" id="WP_084739873.1">
    <property type="nucleotide sequence ID" value="NZ_AP018929.1"/>
</dbReference>
<feature type="domain" description="Calcineurin-like phosphoesterase" evidence="10">
    <location>
        <begin position="1"/>
        <end position="192"/>
    </location>
</feature>
<dbReference type="GO" id="GO:0006302">
    <property type="term" value="P:double-strand break repair"/>
    <property type="evidence" value="ECO:0007669"/>
    <property type="project" value="UniProtKB-UniRule"/>
</dbReference>